<feature type="coiled-coil region" evidence="1">
    <location>
        <begin position="250"/>
        <end position="277"/>
    </location>
</feature>
<comment type="caution">
    <text evidence="2">The sequence shown here is derived from an EMBL/GenBank/DDBJ whole genome shotgun (WGS) entry which is preliminary data.</text>
</comment>
<accession>A0AAV1W4N0</accession>
<evidence type="ECO:0000313" key="3">
    <source>
        <dbReference type="Proteomes" id="UP001497480"/>
    </source>
</evidence>
<gene>
    <name evidence="2" type="ORF">LLUT_LOCUS5305</name>
</gene>
<evidence type="ECO:0000256" key="1">
    <source>
        <dbReference type="SAM" id="Coils"/>
    </source>
</evidence>
<keyword evidence="1" id="KW-0175">Coiled coil</keyword>
<dbReference type="PANTHER" id="PTHR33070:SF129">
    <property type="entry name" value="DUF241 DOMAIN PROTEIN"/>
    <property type="match status" value="1"/>
</dbReference>
<evidence type="ECO:0000313" key="2">
    <source>
        <dbReference type="EMBL" id="CAL0304245.1"/>
    </source>
</evidence>
<sequence>METSVKNSLHIRCNSFPSAPHPLVSQIHDHLQILKDSGVATTSFSSSSISQKLNGLQDLLEFAAKLLQLPTIQQDLASECSEKWIDGLLEGSLRLLDICGIAQDYLLQSKENMYEIRSALRRKGADTGFTVEGGKYLASRKKMKKAIHNARADLKGMKFESNKDKEAFSVCSILKDAEAITMRSLESLLLFRSDPKGQSNQKWSRISKLMQPAKVTCCSQESDSNEFVNVDEALRSLVSHKSSEDFDRHMEDLEICIQDLEVRVQQLSRQLIRTRVSLLNILSH</sequence>
<dbReference type="Proteomes" id="UP001497480">
    <property type="component" value="Unassembled WGS sequence"/>
</dbReference>
<dbReference type="InterPro" id="IPR004320">
    <property type="entry name" value="BPS1_pln"/>
</dbReference>
<keyword evidence="3" id="KW-1185">Reference proteome</keyword>
<dbReference type="Pfam" id="PF03087">
    <property type="entry name" value="BPS1"/>
    <property type="match status" value="1"/>
</dbReference>
<dbReference type="EMBL" id="CAXHTB010000003">
    <property type="protein sequence ID" value="CAL0304245.1"/>
    <property type="molecule type" value="Genomic_DNA"/>
</dbReference>
<proteinExistence type="predicted"/>
<evidence type="ECO:0008006" key="4">
    <source>
        <dbReference type="Google" id="ProtNLM"/>
    </source>
</evidence>
<reference evidence="2 3" key="1">
    <citation type="submission" date="2024-03" db="EMBL/GenBank/DDBJ databases">
        <authorList>
            <person name="Martinez-Hernandez J."/>
        </authorList>
    </citation>
    <scope>NUCLEOTIDE SEQUENCE [LARGE SCALE GENOMIC DNA]</scope>
</reference>
<dbReference type="PANTHER" id="PTHR33070">
    <property type="entry name" value="OS06G0725500 PROTEIN"/>
    <property type="match status" value="1"/>
</dbReference>
<dbReference type="GO" id="GO:0048367">
    <property type="term" value="P:shoot system development"/>
    <property type="evidence" value="ECO:0007669"/>
    <property type="project" value="InterPro"/>
</dbReference>
<name>A0AAV1W4N0_LUPLU</name>
<dbReference type="AlphaFoldDB" id="A0AAV1W4N0"/>
<dbReference type="GO" id="GO:0048364">
    <property type="term" value="P:root development"/>
    <property type="evidence" value="ECO:0007669"/>
    <property type="project" value="InterPro"/>
</dbReference>
<protein>
    <recommendedName>
        <fullName evidence="4">DUF241 domain protein</fullName>
    </recommendedName>
</protein>
<organism evidence="2 3">
    <name type="scientific">Lupinus luteus</name>
    <name type="common">European yellow lupine</name>
    <dbReference type="NCBI Taxonomy" id="3873"/>
    <lineage>
        <taxon>Eukaryota</taxon>
        <taxon>Viridiplantae</taxon>
        <taxon>Streptophyta</taxon>
        <taxon>Embryophyta</taxon>
        <taxon>Tracheophyta</taxon>
        <taxon>Spermatophyta</taxon>
        <taxon>Magnoliopsida</taxon>
        <taxon>eudicotyledons</taxon>
        <taxon>Gunneridae</taxon>
        <taxon>Pentapetalae</taxon>
        <taxon>rosids</taxon>
        <taxon>fabids</taxon>
        <taxon>Fabales</taxon>
        <taxon>Fabaceae</taxon>
        <taxon>Papilionoideae</taxon>
        <taxon>50 kb inversion clade</taxon>
        <taxon>genistoids sensu lato</taxon>
        <taxon>core genistoids</taxon>
        <taxon>Genisteae</taxon>
        <taxon>Lupinus</taxon>
    </lineage>
</organism>